<accession>A0ABS9JZQ5</accession>
<keyword evidence="6 13" id="KW-0732">Signal</keyword>
<reference evidence="16" key="1">
    <citation type="submission" date="2022-01" db="EMBL/GenBank/DDBJ databases">
        <authorList>
            <person name="Jo J.-H."/>
            <person name="Im W.-T."/>
        </authorList>
    </citation>
    <scope>NUCLEOTIDE SEQUENCE</scope>
    <source>
        <strain evidence="16">XY25</strain>
    </source>
</reference>
<dbReference type="InterPro" id="IPR037066">
    <property type="entry name" value="Plug_dom_sf"/>
</dbReference>
<name>A0ABS9JZQ5_9RHOO</name>
<dbReference type="InterPro" id="IPR039426">
    <property type="entry name" value="TonB-dep_rcpt-like"/>
</dbReference>
<dbReference type="PANTHER" id="PTHR30069">
    <property type="entry name" value="TONB-DEPENDENT OUTER MEMBRANE RECEPTOR"/>
    <property type="match status" value="1"/>
</dbReference>
<comment type="similarity">
    <text evidence="2 11 12">Belongs to the TonB-dependent receptor family.</text>
</comment>
<dbReference type="Gene3D" id="2.170.130.10">
    <property type="entry name" value="TonB-dependent receptor, plug domain"/>
    <property type="match status" value="1"/>
</dbReference>
<evidence type="ECO:0000256" key="7">
    <source>
        <dbReference type="ARBA" id="ARBA00023077"/>
    </source>
</evidence>
<dbReference type="InterPro" id="IPR012910">
    <property type="entry name" value="Plug_dom"/>
</dbReference>
<feature type="domain" description="TonB-dependent receptor-like beta-barrel" evidence="14">
    <location>
        <begin position="250"/>
        <end position="698"/>
    </location>
</feature>
<evidence type="ECO:0000256" key="13">
    <source>
        <dbReference type="SAM" id="SignalP"/>
    </source>
</evidence>
<evidence type="ECO:0000313" key="16">
    <source>
        <dbReference type="EMBL" id="MCG2576387.1"/>
    </source>
</evidence>
<keyword evidence="5 11" id="KW-0812">Transmembrane</keyword>
<evidence type="ECO:0000256" key="11">
    <source>
        <dbReference type="PROSITE-ProRule" id="PRU01360"/>
    </source>
</evidence>
<keyword evidence="10 11" id="KW-0998">Cell outer membrane</keyword>
<feature type="chain" id="PRO_5045680053" evidence="13">
    <location>
        <begin position="25"/>
        <end position="732"/>
    </location>
</feature>
<evidence type="ECO:0000256" key="1">
    <source>
        <dbReference type="ARBA" id="ARBA00004571"/>
    </source>
</evidence>
<dbReference type="InterPro" id="IPR036942">
    <property type="entry name" value="Beta-barrel_TonB_sf"/>
</dbReference>
<keyword evidence="7 12" id="KW-0798">TonB box</keyword>
<evidence type="ECO:0000256" key="5">
    <source>
        <dbReference type="ARBA" id="ARBA00022692"/>
    </source>
</evidence>
<feature type="signal peptide" evidence="13">
    <location>
        <begin position="1"/>
        <end position="24"/>
    </location>
</feature>
<keyword evidence="8 11" id="KW-0472">Membrane</keyword>
<organism evidence="16 17">
    <name type="scientific">Dechloromonas hankyongensis</name>
    <dbReference type="NCBI Taxonomy" id="2908002"/>
    <lineage>
        <taxon>Bacteria</taxon>
        <taxon>Pseudomonadati</taxon>
        <taxon>Pseudomonadota</taxon>
        <taxon>Betaproteobacteria</taxon>
        <taxon>Rhodocyclales</taxon>
        <taxon>Azonexaceae</taxon>
        <taxon>Dechloromonas</taxon>
    </lineage>
</organism>
<keyword evidence="9 16" id="KW-0675">Receptor</keyword>
<keyword evidence="17" id="KW-1185">Reference proteome</keyword>
<dbReference type="InterPro" id="IPR000531">
    <property type="entry name" value="Beta-barrel_TonB"/>
</dbReference>
<evidence type="ECO:0000259" key="15">
    <source>
        <dbReference type="Pfam" id="PF07715"/>
    </source>
</evidence>
<evidence type="ECO:0000313" key="17">
    <source>
        <dbReference type="Proteomes" id="UP001165384"/>
    </source>
</evidence>
<evidence type="ECO:0000259" key="14">
    <source>
        <dbReference type="Pfam" id="PF00593"/>
    </source>
</evidence>
<dbReference type="PANTHER" id="PTHR30069:SF29">
    <property type="entry name" value="HEMOGLOBIN AND HEMOGLOBIN-HAPTOGLOBIN-BINDING PROTEIN 1-RELATED"/>
    <property type="match status" value="1"/>
</dbReference>
<dbReference type="RefSeq" id="WP_275708259.1">
    <property type="nucleotide sequence ID" value="NZ_JAKLTN010000001.1"/>
</dbReference>
<sequence length="732" mass="81970">MQSFRPSLTTLALAAALGSLPAAAQAVGSIDALLPLSLEELIATPVVTASRRQEGREQTPAHIMVITREQMRDRRYKNLADLLEDLPGVDFQRGTRSGQYNNFVFQGHISNNKLLILLDGVRIDHPAGGKIPIAENFSLYFAKQVEVLYGPAAALYGADALAGVINIITDKPSEAGGKISAGFGSYGSLEGNFLAGAPLGAGFSLTAGAHYQKSDRAPLDKYYPDSYPKVAAGGLSASQREDYVGNISSQSQYFRLDYEDRLTVGFYRNNFRSLTSNGDKTVTSYYLSNAYWDATIDTWYGKFRADLTPTLSSETIVDYSNYEVSPQTRYVNVFTGFADHGYDYSMARRRSIEQNLNWRATEQHVLQGGVGYRDYKAIETPDLPHPYDTNKGPQNQGMIYPNTNLPLRIFDADYYSWFGYLQWQAQWTPALSTMLGFRDDWYSTYGNSVNPRVGAVWKVAPGNFLKLLYGEAFRAPSPEEVYSAFGSFTGAQDINGNYTASARFRAPNEKLQPEKSKTWSLTWDWRPRHNLNLVTNTYYTKVSDVVVTLNDPTPIQYIPGAVLSKTNSKQNAGEDRYYGIDIIPQWQFHLAGPWTGDLWGSYSYIRGTTRNPADQVDWEQTNIAAHKVKLGVTFRYQDWLTITPRVQWIGETTTGMPDTTKPPGERLKTDAYTVASLHIGAHKLAGERLSLYFDIYNLFDARYYAAHGTSSDTLLQVPQQPRTFMGTAEYRF</sequence>
<evidence type="ECO:0000256" key="2">
    <source>
        <dbReference type="ARBA" id="ARBA00009810"/>
    </source>
</evidence>
<evidence type="ECO:0000256" key="10">
    <source>
        <dbReference type="ARBA" id="ARBA00023237"/>
    </source>
</evidence>
<keyword evidence="3 11" id="KW-0813">Transport</keyword>
<feature type="domain" description="TonB-dependent receptor plug" evidence="15">
    <location>
        <begin position="57"/>
        <end position="164"/>
    </location>
</feature>
<evidence type="ECO:0000256" key="12">
    <source>
        <dbReference type="RuleBase" id="RU003357"/>
    </source>
</evidence>
<dbReference type="PROSITE" id="PS52016">
    <property type="entry name" value="TONB_DEPENDENT_REC_3"/>
    <property type="match status" value="1"/>
</dbReference>
<evidence type="ECO:0000256" key="8">
    <source>
        <dbReference type="ARBA" id="ARBA00023136"/>
    </source>
</evidence>
<comment type="subcellular location">
    <subcellularLocation>
        <location evidence="1 11">Cell outer membrane</location>
        <topology evidence="1 11">Multi-pass membrane protein</topology>
    </subcellularLocation>
</comment>
<comment type="caution">
    <text evidence="16">The sequence shown here is derived from an EMBL/GenBank/DDBJ whole genome shotgun (WGS) entry which is preliminary data.</text>
</comment>
<evidence type="ECO:0000256" key="9">
    <source>
        <dbReference type="ARBA" id="ARBA00023170"/>
    </source>
</evidence>
<dbReference type="Pfam" id="PF07715">
    <property type="entry name" value="Plug"/>
    <property type="match status" value="1"/>
</dbReference>
<evidence type="ECO:0000256" key="4">
    <source>
        <dbReference type="ARBA" id="ARBA00022452"/>
    </source>
</evidence>
<dbReference type="SUPFAM" id="SSF56935">
    <property type="entry name" value="Porins"/>
    <property type="match status" value="1"/>
</dbReference>
<dbReference type="Pfam" id="PF00593">
    <property type="entry name" value="TonB_dep_Rec_b-barrel"/>
    <property type="match status" value="1"/>
</dbReference>
<dbReference type="CDD" id="cd01347">
    <property type="entry name" value="ligand_gated_channel"/>
    <property type="match status" value="1"/>
</dbReference>
<gene>
    <name evidence="16" type="ORF">LZ012_05200</name>
</gene>
<evidence type="ECO:0000256" key="6">
    <source>
        <dbReference type="ARBA" id="ARBA00022729"/>
    </source>
</evidence>
<evidence type="ECO:0000256" key="3">
    <source>
        <dbReference type="ARBA" id="ARBA00022448"/>
    </source>
</evidence>
<dbReference type="Proteomes" id="UP001165384">
    <property type="component" value="Unassembled WGS sequence"/>
</dbReference>
<dbReference type="Gene3D" id="2.40.170.20">
    <property type="entry name" value="TonB-dependent receptor, beta-barrel domain"/>
    <property type="match status" value="1"/>
</dbReference>
<dbReference type="EMBL" id="JAKLTN010000001">
    <property type="protein sequence ID" value="MCG2576387.1"/>
    <property type="molecule type" value="Genomic_DNA"/>
</dbReference>
<keyword evidence="4 11" id="KW-1134">Transmembrane beta strand</keyword>
<protein>
    <submittedName>
        <fullName evidence="16">TonB-dependent receptor</fullName>
    </submittedName>
</protein>
<proteinExistence type="inferred from homology"/>